<protein>
    <submittedName>
        <fullName evidence="2">Uncharacterized protein</fullName>
    </submittedName>
</protein>
<gene>
    <name evidence="2" type="ORF">COU12_01935</name>
</gene>
<evidence type="ECO:0000313" key="2">
    <source>
        <dbReference type="EMBL" id="PIT91661.1"/>
    </source>
</evidence>
<feature type="signal peptide" evidence="1">
    <location>
        <begin position="1"/>
        <end position="20"/>
    </location>
</feature>
<feature type="non-terminal residue" evidence="2">
    <location>
        <position position="1"/>
    </location>
</feature>
<dbReference type="AlphaFoldDB" id="A0A2M6WFU1"/>
<dbReference type="EMBL" id="PFBE01000030">
    <property type="protein sequence ID" value="PIT91661.1"/>
    <property type="molecule type" value="Genomic_DNA"/>
</dbReference>
<evidence type="ECO:0000313" key="3">
    <source>
        <dbReference type="Proteomes" id="UP000229530"/>
    </source>
</evidence>
<reference evidence="3" key="1">
    <citation type="submission" date="2017-09" db="EMBL/GenBank/DDBJ databases">
        <title>Depth-based differentiation of microbial function through sediment-hosted aquifers and enrichment of novel symbionts in the deep terrestrial subsurface.</title>
        <authorList>
            <person name="Probst A.J."/>
            <person name="Ladd B."/>
            <person name="Jarett J.K."/>
            <person name="Geller-Mcgrath D.E."/>
            <person name="Sieber C.M.K."/>
            <person name="Emerson J.B."/>
            <person name="Anantharaman K."/>
            <person name="Thomas B.C."/>
            <person name="Malmstrom R."/>
            <person name="Stieglmeier M."/>
            <person name="Klingl A."/>
            <person name="Woyke T."/>
            <person name="Ryan C.M."/>
            <person name="Banfield J.F."/>
        </authorList>
    </citation>
    <scope>NUCLEOTIDE SEQUENCE [LARGE SCALE GENOMIC DNA]</scope>
</reference>
<sequence>IAVLVAFALFLAFAGGGASAATNISATTAEHFAWDDVDGWWDFYNTNSVTVYSTLLTGYASSTVGEIALDCKTSPAGDICSTSNFGVCNGIGPHTTDGTCPYASSTTGTLTGFAWNDTVGWISFNCDNSSHTGGENQCATSNYSVTIDANGDFLGCAWNDVVGWISFNNTGACSSATSFKVNTAWRATSTVAYLNSATLDTGIAEGAALQSIIWQGSLPADTTVDFQIATSSSASGPWTFYGPNGSTADYYGLACPSIGAGGPGTVAQPNSPICVDRTIGAARYLRYQVRLRSDRIQSASPRVDDIILNWVR</sequence>
<evidence type="ECO:0000256" key="1">
    <source>
        <dbReference type="SAM" id="SignalP"/>
    </source>
</evidence>
<keyword evidence="1" id="KW-0732">Signal</keyword>
<dbReference type="Proteomes" id="UP000229530">
    <property type="component" value="Unassembled WGS sequence"/>
</dbReference>
<name>A0A2M6WFU1_9BACT</name>
<comment type="caution">
    <text evidence="2">The sequence shown here is derived from an EMBL/GenBank/DDBJ whole genome shotgun (WGS) entry which is preliminary data.</text>
</comment>
<proteinExistence type="predicted"/>
<accession>A0A2M6WFU1</accession>
<feature type="chain" id="PRO_5014811715" evidence="1">
    <location>
        <begin position="21"/>
        <end position="312"/>
    </location>
</feature>
<organism evidence="2 3">
    <name type="scientific">Candidatus Jorgensenbacteria bacterium CG10_big_fil_rev_8_21_14_0_10_54_38</name>
    <dbReference type="NCBI Taxonomy" id="1974593"/>
    <lineage>
        <taxon>Bacteria</taxon>
        <taxon>Candidatus Joergenseniibacteriota</taxon>
    </lineage>
</organism>